<reference evidence="3 4" key="1">
    <citation type="submission" date="2019-07" db="EMBL/GenBank/DDBJ databases">
        <title>Tepidimonas charontis SPSP-6 draft genome.</title>
        <authorList>
            <person name="Da Costa M.S."/>
            <person name="Froufe H.J.C."/>
            <person name="Egas C."/>
            <person name="Albuquerque L."/>
        </authorList>
    </citation>
    <scope>NUCLEOTIDE SEQUENCE [LARGE SCALE GENOMIC DNA]</scope>
    <source>
        <strain evidence="3 4">SPSP-6</strain>
    </source>
</reference>
<dbReference type="GO" id="GO:0002098">
    <property type="term" value="P:tRNA wobble uridine modification"/>
    <property type="evidence" value="ECO:0007669"/>
    <property type="project" value="InterPro"/>
</dbReference>
<proteinExistence type="predicted"/>
<dbReference type="Proteomes" id="UP000318294">
    <property type="component" value="Unassembled WGS sequence"/>
</dbReference>
<dbReference type="Pfam" id="PF26341">
    <property type="entry name" value="AAA_SelU"/>
    <property type="match status" value="1"/>
</dbReference>
<dbReference type="InterPro" id="IPR058840">
    <property type="entry name" value="AAA_SelU"/>
</dbReference>
<dbReference type="OrthoDB" id="9808735at2"/>
<dbReference type="InterPro" id="IPR001763">
    <property type="entry name" value="Rhodanese-like_dom"/>
</dbReference>
<keyword evidence="4" id="KW-1185">Reference proteome</keyword>
<keyword evidence="1" id="KW-0711">Selenium</keyword>
<dbReference type="PANTHER" id="PTHR30401">
    <property type="entry name" value="TRNA 2-SELENOURIDINE SYNTHASE"/>
    <property type="match status" value="1"/>
</dbReference>
<dbReference type="Gene3D" id="3.40.250.10">
    <property type="entry name" value="Rhodanese-like domain"/>
    <property type="match status" value="1"/>
</dbReference>
<dbReference type="SMART" id="SM00450">
    <property type="entry name" value="RHOD"/>
    <property type="match status" value="1"/>
</dbReference>
<dbReference type="PANTHER" id="PTHR30401:SF0">
    <property type="entry name" value="TRNA 2-SELENOURIDINE SYNTHASE"/>
    <property type="match status" value="1"/>
</dbReference>
<dbReference type="AlphaFoldDB" id="A0A554XDP9"/>
<dbReference type="EC" id="2.9.1.-" evidence="3"/>
<feature type="domain" description="Rhodanese" evidence="2">
    <location>
        <begin position="18"/>
        <end position="132"/>
    </location>
</feature>
<dbReference type="NCBIfam" id="NF008752">
    <property type="entry name" value="PRK11784.1-4"/>
    <property type="match status" value="1"/>
</dbReference>
<evidence type="ECO:0000256" key="1">
    <source>
        <dbReference type="ARBA" id="ARBA00023266"/>
    </source>
</evidence>
<dbReference type="NCBIfam" id="TIGR03167">
    <property type="entry name" value="tRNA_sel_U_synt"/>
    <property type="match status" value="1"/>
</dbReference>
<dbReference type="InterPro" id="IPR036873">
    <property type="entry name" value="Rhodanese-like_dom_sf"/>
</dbReference>
<evidence type="ECO:0000313" key="4">
    <source>
        <dbReference type="Proteomes" id="UP000318294"/>
    </source>
</evidence>
<dbReference type="RefSeq" id="WP_144328528.1">
    <property type="nucleotide sequence ID" value="NZ_VJON01000023.1"/>
</dbReference>
<name>A0A554XDP9_9BURK</name>
<comment type="caution">
    <text evidence="3">The sequence shown here is derived from an EMBL/GenBank/DDBJ whole genome shotgun (WGS) entry which is preliminary data.</text>
</comment>
<keyword evidence="3" id="KW-0808">Transferase</keyword>
<dbReference type="EMBL" id="VJON01000023">
    <property type="protein sequence ID" value="TSE33919.1"/>
    <property type="molecule type" value="Genomic_DNA"/>
</dbReference>
<dbReference type="SUPFAM" id="SSF52821">
    <property type="entry name" value="Rhodanese/Cell cycle control phosphatase"/>
    <property type="match status" value="1"/>
</dbReference>
<sequence length="356" mass="38892">MAAKPDIVTLDQIGAFDTLIDARSPAEFALDHLPGAINLPVLDDEERRIVGTLYKQTGAFEARRIGGAWVARNIARHIEAVMQDRPAGWRPLVYCWRGGQRSGAFALWLRQIGWAAAQLQGGYKGYRRWVVEQLDALPPTLDWRVIAGPTGSGKTRLLQALAARGAQVLDLEALARHRGSILGAWPDGQPQPSQKAFDTALVDALRRFDPARPVWVEAESRKIGAVQLPESLTRALQAAPRVLLQVPFAARLALVLQDYAWLGRDPPALAQRLLALRGLQSNETLARWQAWALAGQLPPLFAELMQLHYDPLYQRALARAAAAPVCTVTLPDLGAQALDRAATALLRDCAAAPAHP</sequence>
<dbReference type="InterPro" id="IPR027417">
    <property type="entry name" value="P-loop_NTPase"/>
</dbReference>
<evidence type="ECO:0000313" key="3">
    <source>
        <dbReference type="EMBL" id="TSE33919.1"/>
    </source>
</evidence>
<gene>
    <name evidence="3" type="primary">selU</name>
    <name evidence="3" type="ORF">Tchar_01582</name>
</gene>
<dbReference type="PROSITE" id="PS50206">
    <property type="entry name" value="RHODANESE_3"/>
    <property type="match status" value="1"/>
</dbReference>
<dbReference type="SUPFAM" id="SSF52540">
    <property type="entry name" value="P-loop containing nucleoside triphosphate hydrolases"/>
    <property type="match status" value="1"/>
</dbReference>
<dbReference type="GO" id="GO:0043828">
    <property type="term" value="F:tRNA 2-selenouridine synthase activity"/>
    <property type="evidence" value="ECO:0007669"/>
    <property type="project" value="InterPro"/>
</dbReference>
<protein>
    <submittedName>
        <fullName evidence="3">tRNA 2-selenouridine synthase</fullName>
        <ecNumber evidence="3">2.9.1.-</ecNumber>
    </submittedName>
</protein>
<dbReference type="PROSITE" id="PS00380">
    <property type="entry name" value="RHODANESE_1"/>
    <property type="match status" value="1"/>
</dbReference>
<evidence type="ECO:0000259" key="2">
    <source>
        <dbReference type="PROSITE" id="PS50206"/>
    </source>
</evidence>
<dbReference type="InterPro" id="IPR001307">
    <property type="entry name" value="Thiosulphate_STrfase_CS"/>
</dbReference>
<accession>A0A554XDP9</accession>
<dbReference type="Pfam" id="PF00581">
    <property type="entry name" value="Rhodanese"/>
    <property type="match status" value="1"/>
</dbReference>
<dbReference type="InterPro" id="IPR017582">
    <property type="entry name" value="SelU"/>
</dbReference>
<dbReference type="NCBIfam" id="NF008750">
    <property type="entry name" value="PRK11784.1-2"/>
    <property type="match status" value="1"/>
</dbReference>
<organism evidence="3 4">
    <name type="scientific">Tepidimonas charontis</name>
    <dbReference type="NCBI Taxonomy" id="2267262"/>
    <lineage>
        <taxon>Bacteria</taxon>
        <taxon>Pseudomonadati</taxon>
        <taxon>Pseudomonadota</taxon>
        <taxon>Betaproteobacteria</taxon>
        <taxon>Burkholderiales</taxon>
        <taxon>Tepidimonas</taxon>
    </lineage>
</organism>
<dbReference type="GO" id="GO:0004792">
    <property type="term" value="F:thiosulfate-cyanide sulfurtransferase activity"/>
    <property type="evidence" value="ECO:0007669"/>
    <property type="project" value="InterPro"/>
</dbReference>